<accession>A0ABR5TNC4</accession>
<proteinExistence type="predicted"/>
<dbReference type="Pfam" id="PF02645">
    <property type="entry name" value="DegV"/>
    <property type="match status" value="1"/>
</dbReference>
<evidence type="ECO:0000313" key="3">
    <source>
        <dbReference type="EMBL" id="KXB58912.1"/>
    </source>
</evidence>
<dbReference type="NCBIfam" id="TIGR00762">
    <property type="entry name" value="DegV"/>
    <property type="match status" value="1"/>
</dbReference>
<dbReference type="SUPFAM" id="SSF82549">
    <property type="entry name" value="DAK1/DegV-like"/>
    <property type="match status" value="1"/>
</dbReference>
<evidence type="ECO:0000256" key="1">
    <source>
        <dbReference type="ARBA" id="ARBA00003238"/>
    </source>
</evidence>
<protein>
    <submittedName>
        <fullName evidence="3">EDD domain protein, DegV family</fullName>
    </submittedName>
</protein>
<evidence type="ECO:0000313" key="4">
    <source>
        <dbReference type="Proteomes" id="UP000070467"/>
    </source>
</evidence>
<dbReference type="EMBL" id="LSDB01000003">
    <property type="protein sequence ID" value="KXB58912.1"/>
    <property type="molecule type" value="Genomic_DNA"/>
</dbReference>
<dbReference type="Gene3D" id="3.40.50.10170">
    <property type="match status" value="1"/>
</dbReference>
<keyword evidence="4" id="KW-1185">Reference proteome</keyword>
<comment type="caution">
    <text evidence="3">The sequence shown here is derived from an EMBL/GenBank/DDBJ whole genome shotgun (WGS) entry which is preliminary data.</text>
</comment>
<dbReference type="Gene3D" id="3.30.1180.10">
    <property type="match status" value="1"/>
</dbReference>
<dbReference type="InterPro" id="IPR043168">
    <property type="entry name" value="DegV_C"/>
</dbReference>
<organism evidence="3 4">
    <name type="scientific">Gemelliphila asaccharolytica</name>
    <dbReference type="NCBI Taxonomy" id="502393"/>
    <lineage>
        <taxon>Bacteria</taxon>
        <taxon>Bacillati</taxon>
        <taxon>Bacillota</taxon>
        <taxon>Bacilli</taxon>
        <taxon>Bacillales</taxon>
        <taxon>Gemellaceae</taxon>
        <taxon>Gemelliphila</taxon>
    </lineage>
</organism>
<dbReference type="RefSeq" id="WP_066128649.1">
    <property type="nucleotide sequence ID" value="NZ_KQ959856.1"/>
</dbReference>
<reference evidence="3 4" key="1">
    <citation type="submission" date="2016-01" db="EMBL/GenBank/DDBJ databases">
        <authorList>
            <person name="Mitreva M."/>
            <person name="Pepin K.H."/>
            <person name="Mihindukulasuriya K.A."/>
            <person name="Fulton R."/>
            <person name="Fronick C."/>
            <person name="O'Laughlin M."/>
            <person name="Miner T."/>
            <person name="Herter B."/>
            <person name="Rosa B.A."/>
            <person name="Cordes M."/>
            <person name="Tomlinson C."/>
            <person name="Wollam A."/>
            <person name="Palsikar V.B."/>
            <person name="Mardis E.R."/>
            <person name="Wilson R.K."/>
        </authorList>
    </citation>
    <scope>NUCLEOTIDE SEQUENCE [LARGE SCALE GENOMIC DNA]</scope>
    <source>
        <strain evidence="3 4">KA00071</strain>
    </source>
</reference>
<keyword evidence="2" id="KW-0446">Lipid-binding</keyword>
<dbReference type="PANTHER" id="PTHR33434">
    <property type="entry name" value="DEGV DOMAIN-CONTAINING PROTEIN DR_1986-RELATED"/>
    <property type="match status" value="1"/>
</dbReference>
<gene>
    <name evidence="3" type="ORF">HMPREF1871_00155</name>
</gene>
<sequence length="277" mass="31439">MKKIKIITDSASDLNKEEIEKFNIEVLPITVTVDGVEYKDISNEEYIYKMREAKNFFTSQPSLGLFLEKYEKWTSLGYEIISIHISDSLSGTCKTALSASKEFEGVYVIDSMTASVGIKYLIKYCYDMINKGIDISDIYGRVLEKRQDIFTYVTIDTLDNLVKGGRLRKTAGLIGNLFNLKILTKLENGELKLVEKARGKRKLVASLIKTIKCDLENRKIKKISLANVLSYEYVNMIKDEILREFDYNIKEEDIIITTPAISTHAGEKAVGIVIEAI</sequence>
<comment type="function">
    <text evidence="1">May bind long-chain fatty acids, such as palmitate, and may play a role in lipid transport or fatty acid metabolism.</text>
</comment>
<evidence type="ECO:0000256" key="2">
    <source>
        <dbReference type="ARBA" id="ARBA00023121"/>
    </source>
</evidence>
<dbReference type="PANTHER" id="PTHR33434:SF8">
    <property type="entry name" value="DEGV DOMAIN-CONTAINING PROTEIN SPR1019"/>
    <property type="match status" value="1"/>
</dbReference>
<name>A0ABR5TNC4_9BACL</name>
<dbReference type="InterPro" id="IPR050270">
    <property type="entry name" value="DegV_domain_contain"/>
</dbReference>
<dbReference type="InterPro" id="IPR003797">
    <property type="entry name" value="DegV"/>
</dbReference>
<dbReference type="PROSITE" id="PS51482">
    <property type="entry name" value="DEGV"/>
    <property type="match status" value="1"/>
</dbReference>
<dbReference type="Proteomes" id="UP000070467">
    <property type="component" value="Unassembled WGS sequence"/>
</dbReference>